<evidence type="ECO:0000256" key="12">
    <source>
        <dbReference type="ARBA" id="ARBA00023033"/>
    </source>
</evidence>
<dbReference type="GO" id="GO:0004497">
    <property type="term" value="F:monooxygenase activity"/>
    <property type="evidence" value="ECO:0007669"/>
    <property type="project" value="UniProtKB-KW"/>
</dbReference>
<keyword evidence="11 14" id="KW-0408">Iron</keyword>
<dbReference type="EnsemblMetazoa" id="MDOA009460-RB">
    <property type="protein sequence ID" value="MDOA009460-PB"/>
    <property type="gene ID" value="MDOA009460"/>
</dbReference>
<evidence type="ECO:0000256" key="1">
    <source>
        <dbReference type="ARBA" id="ARBA00001971"/>
    </source>
</evidence>
<evidence type="ECO:0000313" key="16">
    <source>
        <dbReference type="EnsemblMetazoa" id="MDOA009460-PB"/>
    </source>
</evidence>
<dbReference type="InterPro" id="IPR050196">
    <property type="entry name" value="Cytochrome_P450_Monoox"/>
</dbReference>
<keyword evidence="9" id="KW-0492">Microsome</keyword>
<evidence type="ECO:0000256" key="14">
    <source>
        <dbReference type="PIRSR" id="PIRSR602401-1"/>
    </source>
</evidence>
<keyword evidence="12" id="KW-0503">Monooxygenase</keyword>
<dbReference type="PRINTS" id="PR00385">
    <property type="entry name" value="P450"/>
</dbReference>
<dbReference type="InterPro" id="IPR036396">
    <property type="entry name" value="Cyt_P450_sf"/>
</dbReference>
<feature type="transmembrane region" description="Helical" evidence="15">
    <location>
        <begin position="66"/>
        <end position="88"/>
    </location>
</feature>
<comment type="cofactor">
    <cofactor evidence="1 14">
        <name>heme</name>
        <dbReference type="ChEBI" id="CHEBI:30413"/>
    </cofactor>
</comment>
<dbReference type="STRING" id="7370.A0A1I8MXL9"/>
<evidence type="ECO:0000256" key="13">
    <source>
        <dbReference type="ARBA" id="ARBA00023136"/>
    </source>
</evidence>
<dbReference type="SUPFAM" id="SSF48264">
    <property type="entry name" value="Cytochrome P450"/>
    <property type="match status" value="1"/>
</dbReference>
<reference evidence="18" key="2">
    <citation type="submission" date="2025-04" db="UniProtKB">
        <authorList>
            <consortium name="RefSeq"/>
        </authorList>
    </citation>
    <scope>IDENTIFICATION</scope>
    <source>
        <strain evidence="18">Aabys</strain>
    </source>
</reference>
<evidence type="ECO:0000256" key="2">
    <source>
        <dbReference type="ARBA" id="ARBA00003690"/>
    </source>
</evidence>
<dbReference type="AlphaFoldDB" id="A0A1I8MXL9"/>
<keyword evidence="6 14" id="KW-0349">Heme</keyword>
<evidence type="ECO:0000256" key="8">
    <source>
        <dbReference type="ARBA" id="ARBA00022824"/>
    </source>
</evidence>
<proteinExistence type="inferred from homology"/>
<evidence type="ECO:0000313" key="18">
    <source>
        <dbReference type="RefSeq" id="XP_011293991.1"/>
    </source>
</evidence>
<evidence type="ECO:0000313" key="17">
    <source>
        <dbReference type="Proteomes" id="UP001652621"/>
    </source>
</evidence>
<dbReference type="GeneID" id="101897002"/>
<keyword evidence="10" id="KW-0560">Oxidoreductase</keyword>
<protein>
    <submittedName>
        <fullName evidence="18">Probable cytochrome P450 313a3</fullName>
    </submittedName>
</protein>
<evidence type="ECO:0000256" key="6">
    <source>
        <dbReference type="ARBA" id="ARBA00022617"/>
    </source>
</evidence>
<dbReference type="GO" id="GO:0005789">
    <property type="term" value="C:endoplasmic reticulum membrane"/>
    <property type="evidence" value="ECO:0007669"/>
    <property type="project" value="UniProtKB-SubCell"/>
</dbReference>
<dbReference type="VEuPathDB" id="VectorBase:MDOA009460"/>
<dbReference type="PANTHER" id="PTHR24291:SF189">
    <property type="entry name" value="CYTOCHROME P450 4C3-RELATED"/>
    <property type="match status" value="1"/>
</dbReference>
<sequence>MTKFKECRKDLAFLTSQFNEILDNFSTGKYDPSYVPNLFTAIHCLNDELKNKRITHERLISSMVQLYCAAFETTSSTIYFCILMLAMYPEFQAKAYAEVCELFPEDDEGEFEVTYEDLSKLTYVDMFVKETMRLLPTIPQTGRTIRGGDLKLSNGVVLPEGLDIGINIYYLHRNKEIWGPNANAFNPDNFLPCNVEKRHSYAFIPFMKGSRFCIGMRYAEMSLKVAMSKLIKRYKFTSAAKLDDFQLENHISLYLVNTPSFTIERRVLNKI</sequence>
<dbReference type="eggNOG" id="KOG0157">
    <property type="taxonomic scope" value="Eukaryota"/>
</dbReference>
<dbReference type="VEuPathDB" id="VectorBase:MDOMA2_009466"/>
<name>A0A1I8MXL9_MUSDO</name>
<reference evidence="16" key="1">
    <citation type="submission" date="2020-05" db="UniProtKB">
        <authorList>
            <consortium name="EnsemblMetazoa"/>
        </authorList>
    </citation>
    <scope>IDENTIFICATION</scope>
    <source>
        <strain evidence="16">Aabys</strain>
    </source>
</reference>
<dbReference type="Pfam" id="PF00067">
    <property type="entry name" value="p450"/>
    <property type="match status" value="1"/>
</dbReference>
<dbReference type="GO" id="GO:0020037">
    <property type="term" value="F:heme binding"/>
    <property type="evidence" value="ECO:0007669"/>
    <property type="project" value="InterPro"/>
</dbReference>
<evidence type="ECO:0000256" key="5">
    <source>
        <dbReference type="ARBA" id="ARBA00010617"/>
    </source>
</evidence>
<feature type="binding site" description="axial binding residue" evidence="14">
    <location>
        <position position="213"/>
    </location>
    <ligand>
        <name>heme</name>
        <dbReference type="ChEBI" id="CHEBI:30413"/>
    </ligand>
    <ligandPart>
        <name>Fe</name>
        <dbReference type="ChEBI" id="CHEBI:18248"/>
    </ligandPart>
</feature>
<evidence type="ECO:0000256" key="15">
    <source>
        <dbReference type="SAM" id="Phobius"/>
    </source>
</evidence>
<dbReference type="RefSeq" id="XP_011293991.1">
    <property type="nucleotide sequence ID" value="XM_011295689.1"/>
</dbReference>
<keyword evidence="15" id="KW-1133">Transmembrane helix</keyword>
<comment type="similarity">
    <text evidence="5">Belongs to the cytochrome P450 family.</text>
</comment>
<dbReference type="GO" id="GO:0016705">
    <property type="term" value="F:oxidoreductase activity, acting on paired donors, with incorporation or reduction of molecular oxygen"/>
    <property type="evidence" value="ECO:0007669"/>
    <property type="project" value="InterPro"/>
</dbReference>
<keyword evidence="15" id="KW-0812">Transmembrane</keyword>
<dbReference type="PANTHER" id="PTHR24291">
    <property type="entry name" value="CYTOCHROME P450 FAMILY 4"/>
    <property type="match status" value="1"/>
</dbReference>
<keyword evidence="17" id="KW-1185">Reference proteome</keyword>
<evidence type="ECO:0000256" key="7">
    <source>
        <dbReference type="ARBA" id="ARBA00022723"/>
    </source>
</evidence>
<dbReference type="Gene3D" id="1.10.630.10">
    <property type="entry name" value="Cytochrome P450"/>
    <property type="match status" value="1"/>
</dbReference>
<keyword evidence="7 14" id="KW-0479">Metal-binding</keyword>
<keyword evidence="13 15" id="KW-0472">Membrane</keyword>
<dbReference type="InterPro" id="IPR001128">
    <property type="entry name" value="Cyt_P450"/>
</dbReference>
<keyword evidence="8" id="KW-0256">Endoplasmic reticulum</keyword>
<evidence type="ECO:0000256" key="11">
    <source>
        <dbReference type="ARBA" id="ARBA00023004"/>
    </source>
</evidence>
<dbReference type="OrthoDB" id="1470350at2759"/>
<comment type="function">
    <text evidence="2">May be involved in the metabolism of insect hormones and in the breakdown of synthetic insecticides.</text>
</comment>
<dbReference type="Proteomes" id="UP001652621">
    <property type="component" value="Unplaced"/>
</dbReference>
<evidence type="ECO:0000256" key="9">
    <source>
        <dbReference type="ARBA" id="ARBA00022848"/>
    </source>
</evidence>
<dbReference type="KEGG" id="mde:101897002"/>
<evidence type="ECO:0000256" key="4">
    <source>
        <dbReference type="ARBA" id="ARBA00004406"/>
    </source>
</evidence>
<dbReference type="InterPro" id="IPR002401">
    <property type="entry name" value="Cyt_P450_E_grp-I"/>
</dbReference>
<dbReference type="GO" id="GO:0005506">
    <property type="term" value="F:iron ion binding"/>
    <property type="evidence" value="ECO:0007669"/>
    <property type="project" value="InterPro"/>
</dbReference>
<comment type="subcellular location">
    <subcellularLocation>
        <location evidence="4">Endoplasmic reticulum membrane</location>
        <topology evidence="4">Peripheral membrane protein</topology>
    </subcellularLocation>
    <subcellularLocation>
        <location evidence="3">Microsome membrane</location>
        <topology evidence="3">Peripheral membrane protein</topology>
    </subcellularLocation>
</comment>
<organism evidence="16">
    <name type="scientific">Musca domestica</name>
    <name type="common">House fly</name>
    <dbReference type="NCBI Taxonomy" id="7370"/>
    <lineage>
        <taxon>Eukaryota</taxon>
        <taxon>Metazoa</taxon>
        <taxon>Ecdysozoa</taxon>
        <taxon>Arthropoda</taxon>
        <taxon>Hexapoda</taxon>
        <taxon>Insecta</taxon>
        <taxon>Pterygota</taxon>
        <taxon>Neoptera</taxon>
        <taxon>Endopterygota</taxon>
        <taxon>Diptera</taxon>
        <taxon>Brachycera</taxon>
        <taxon>Muscomorpha</taxon>
        <taxon>Muscoidea</taxon>
        <taxon>Muscidae</taxon>
        <taxon>Musca</taxon>
    </lineage>
</organism>
<accession>A0A1I8MXL9</accession>
<evidence type="ECO:0000256" key="3">
    <source>
        <dbReference type="ARBA" id="ARBA00004174"/>
    </source>
</evidence>
<evidence type="ECO:0000256" key="10">
    <source>
        <dbReference type="ARBA" id="ARBA00023002"/>
    </source>
</evidence>
<gene>
    <name evidence="16" type="primary">101897002</name>
    <name evidence="18" type="synonym">LOC101897002</name>
</gene>
<dbReference type="PRINTS" id="PR00463">
    <property type="entry name" value="EP450I"/>
</dbReference>